<sequence>MESNSKLLSTIICLLLTIEIHESLYLEPHQDLAILEDHFHAPKALIPKASFTQKGYIQFLRYIVDVPEITDYTFCIWMRSNNLTYNHPLLSYSKDEEKRLIRVWITPAGHQINLEILGVPIFSATVHFAENRWYHVCQSWSSFHAAWSLYLDGKLAANGHVPKLKDIVIDSGGDIVVGQEYTDFDKGLDDGIEGDVSGFNFVLGSTFPRHNLYDNPFSPNKHFKRDTKSTTQSLFEDKFFTDNESFRQAMLFEKKATKKRQIWDESLEFFSKHKLVPPLPLEDHDDPLPLIHRSYQKFPPIERFISDASPLERYVNKPLGLLLVELSNNCGFLRGAPLSGKGVLVSWTKTKVRVFGGAILKTVPPFCVR</sequence>
<dbReference type="Gene3D" id="2.60.120.200">
    <property type="match status" value="1"/>
</dbReference>
<feature type="signal peptide" evidence="6">
    <location>
        <begin position="1"/>
        <end position="23"/>
    </location>
</feature>
<evidence type="ECO:0000256" key="4">
    <source>
        <dbReference type="ARBA" id="ARBA00023157"/>
    </source>
</evidence>
<keyword evidence="4" id="KW-1015">Disulfide bond</keyword>
<protein>
    <recommendedName>
        <fullName evidence="7">Pentraxin (PTX) domain-containing protein</fullName>
    </recommendedName>
</protein>
<dbReference type="PRINTS" id="PR00895">
    <property type="entry name" value="PENTAXIN"/>
</dbReference>
<evidence type="ECO:0000313" key="8">
    <source>
        <dbReference type="EMBL" id="CAG9768603.1"/>
    </source>
</evidence>
<dbReference type="InterPro" id="IPR030476">
    <property type="entry name" value="Pentaxin_CS"/>
</dbReference>
<keyword evidence="5" id="KW-0325">Glycoprotein</keyword>
<evidence type="ECO:0000313" key="9">
    <source>
        <dbReference type="Proteomes" id="UP001152799"/>
    </source>
</evidence>
<evidence type="ECO:0000256" key="2">
    <source>
        <dbReference type="ARBA" id="ARBA00022723"/>
    </source>
</evidence>
<keyword evidence="6" id="KW-0732">Signal</keyword>
<dbReference type="InterPro" id="IPR013320">
    <property type="entry name" value="ConA-like_dom_sf"/>
</dbReference>
<dbReference type="GO" id="GO:0046872">
    <property type="term" value="F:metal ion binding"/>
    <property type="evidence" value="ECO:0007669"/>
    <property type="project" value="UniProtKB-KW"/>
</dbReference>
<name>A0A9N9MWB9_9CUCU</name>
<dbReference type="SMART" id="SM00159">
    <property type="entry name" value="PTX"/>
    <property type="match status" value="1"/>
</dbReference>
<dbReference type="AlphaFoldDB" id="A0A9N9MWB9"/>
<keyword evidence="9" id="KW-1185">Reference proteome</keyword>
<keyword evidence="2" id="KW-0479">Metal-binding</keyword>
<dbReference type="SUPFAM" id="SSF49899">
    <property type="entry name" value="Concanavalin A-like lectins/glucanases"/>
    <property type="match status" value="1"/>
</dbReference>
<dbReference type="PROSITE" id="PS00289">
    <property type="entry name" value="PTX_1"/>
    <property type="match status" value="1"/>
</dbReference>
<dbReference type="EMBL" id="OU892281">
    <property type="protein sequence ID" value="CAG9768603.1"/>
    <property type="molecule type" value="Genomic_DNA"/>
</dbReference>
<proteinExistence type="predicted"/>
<dbReference type="Pfam" id="PF00354">
    <property type="entry name" value="Pentaxin"/>
    <property type="match status" value="1"/>
</dbReference>
<dbReference type="PANTHER" id="PTHR19277">
    <property type="entry name" value="PENTRAXIN"/>
    <property type="match status" value="1"/>
</dbReference>
<evidence type="ECO:0000256" key="5">
    <source>
        <dbReference type="ARBA" id="ARBA00023180"/>
    </source>
</evidence>
<evidence type="ECO:0000259" key="7">
    <source>
        <dbReference type="SMART" id="SM00159"/>
    </source>
</evidence>
<feature type="domain" description="Pentraxin (PTX)" evidence="7">
    <location>
        <begin position="36"/>
        <end position="237"/>
    </location>
</feature>
<accession>A0A9N9MWB9</accession>
<dbReference type="Proteomes" id="UP001152799">
    <property type="component" value="Chromosome 5"/>
</dbReference>
<gene>
    <name evidence="8" type="ORF">CEUTPL_LOCUS9131</name>
</gene>
<evidence type="ECO:0000256" key="6">
    <source>
        <dbReference type="SAM" id="SignalP"/>
    </source>
</evidence>
<evidence type="ECO:0000256" key="1">
    <source>
        <dbReference type="ARBA" id="ARBA00001913"/>
    </source>
</evidence>
<reference evidence="8" key="1">
    <citation type="submission" date="2022-01" db="EMBL/GenBank/DDBJ databases">
        <authorList>
            <person name="King R."/>
        </authorList>
    </citation>
    <scope>NUCLEOTIDE SEQUENCE</scope>
</reference>
<dbReference type="PANTHER" id="PTHR19277:SF161">
    <property type="entry name" value="LAMININ G DOMAIN-CONTAINING PROTEIN"/>
    <property type="match status" value="1"/>
</dbReference>
<dbReference type="OrthoDB" id="8871962at2759"/>
<feature type="chain" id="PRO_5040506113" description="Pentraxin (PTX) domain-containing protein" evidence="6">
    <location>
        <begin position="24"/>
        <end position="369"/>
    </location>
</feature>
<dbReference type="InterPro" id="IPR001759">
    <property type="entry name" value="PTX_dom"/>
</dbReference>
<comment type="cofactor">
    <cofactor evidence="1">
        <name>Ca(2+)</name>
        <dbReference type="ChEBI" id="CHEBI:29108"/>
    </cofactor>
</comment>
<organism evidence="8 9">
    <name type="scientific">Ceutorhynchus assimilis</name>
    <name type="common">cabbage seed weevil</name>
    <dbReference type="NCBI Taxonomy" id="467358"/>
    <lineage>
        <taxon>Eukaryota</taxon>
        <taxon>Metazoa</taxon>
        <taxon>Ecdysozoa</taxon>
        <taxon>Arthropoda</taxon>
        <taxon>Hexapoda</taxon>
        <taxon>Insecta</taxon>
        <taxon>Pterygota</taxon>
        <taxon>Neoptera</taxon>
        <taxon>Endopterygota</taxon>
        <taxon>Coleoptera</taxon>
        <taxon>Polyphaga</taxon>
        <taxon>Cucujiformia</taxon>
        <taxon>Curculionidae</taxon>
        <taxon>Ceutorhynchinae</taxon>
        <taxon>Ceutorhynchus</taxon>
    </lineage>
</organism>
<keyword evidence="3" id="KW-0106">Calcium</keyword>
<dbReference type="InterPro" id="IPR051360">
    <property type="entry name" value="Neuronal_Pentraxin_Related"/>
</dbReference>
<evidence type="ECO:0000256" key="3">
    <source>
        <dbReference type="ARBA" id="ARBA00022837"/>
    </source>
</evidence>